<accession>A0A151K0W6</accession>
<keyword evidence="2" id="KW-1185">Reference proteome</keyword>
<organism evidence="1 2">
    <name type="scientific">Trachymyrmex septentrionalis</name>
    <dbReference type="NCBI Taxonomy" id="34720"/>
    <lineage>
        <taxon>Eukaryota</taxon>
        <taxon>Metazoa</taxon>
        <taxon>Ecdysozoa</taxon>
        <taxon>Arthropoda</taxon>
        <taxon>Hexapoda</taxon>
        <taxon>Insecta</taxon>
        <taxon>Pterygota</taxon>
        <taxon>Neoptera</taxon>
        <taxon>Endopterygota</taxon>
        <taxon>Hymenoptera</taxon>
        <taxon>Apocrita</taxon>
        <taxon>Aculeata</taxon>
        <taxon>Formicoidea</taxon>
        <taxon>Formicidae</taxon>
        <taxon>Myrmicinae</taxon>
        <taxon>Trachymyrmex</taxon>
    </lineage>
</organism>
<protein>
    <recommendedName>
        <fullName evidence="3">Craniofacial development protein 2</fullName>
    </recommendedName>
</protein>
<dbReference type="Gene3D" id="3.60.10.10">
    <property type="entry name" value="Endonuclease/exonuclease/phosphatase"/>
    <property type="match status" value="1"/>
</dbReference>
<gene>
    <name evidence="1" type="ORF">ALC56_00921</name>
</gene>
<dbReference type="EMBL" id="KQ981210">
    <property type="protein sequence ID" value="KYN44634.1"/>
    <property type="molecule type" value="Genomic_DNA"/>
</dbReference>
<reference evidence="1 2" key="1">
    <citation type="submission" date="2016-03" db="EMBL/GenBank/DDBJ databases">
        <title>Trachymyrmex septentrionalis WGS genome.</title>
        <authorList>
            <person name="Nygaard S."/>
            <person name="Hu H."/>
            <person name="Boomsma J."/>
            <person name="Zhang G."/>
        </authorList>
    </citation>
    <scope>NUCLEOTIDE SEQUENCE [LARGE SCALE GENOMIC DNA]</scope>
    <source>
        <strain evidence="1">Tsep2-gDNA-1</strain>
        <tissue evidence="1">Whole body</tissue>
    </source>
</reference>
<dbReference type="SUPFAM" id="SSF56219">
    <property type="entry name" value="DNase I-like"/>
    <property type="match status" value="1"/>
</dbReference>
<proteinExistence type="predicted"/>
<sequence>IYGHNITSMAAYAPSKDEHVDVKQEFFEKLYEIIAGIDINREIIMLGDLNGKIERQKNTQIVALFGEETNNNDQRLISLCKIYSLKINNGFFKHKDIITVIHGHKIQES</sequence>
<feature type="non-terminal residue" evidence="1">
    <location>
        <position position="1"/>
    </location>
</feature>
<evidence type="ECO:0008006" key="3">
    <source>
        <dbReference type="Google" id="ProtNLM"/>
    </source>
</evidence>
<name>A0A151K0W6_9HYME</name>
<evidence type="ECO:0000313" key="1">
    <source>
        <dbReference type="EMBL" id="KYN44634.1"/>
    </source>
</evidence>
<dbReference type="STRING" id="34720.A0A151K0W6"/>
<dbReference type="InterPro" id="IPR036691">
    <property type="entry name" value="Endo/exonu/phosph_ase_sf"/>
</dbReference>
<dbReference type="Proteomes" id="UP000078541">
    <property type="component" value="Unassembled WGS sequence"/>
</dbReference>
<evidence type="ECO:0000313" key="2">
    <source>
        <dbReference type="Proteomes" id="UP000078541"/>
    </source>
</evidence>
<dbReference type="AlphaFoldDB" id="A0A151K0W6"/>